<dbReference type="EMBL" id="MUJZ01029007">
    <property type="protein sequence ID" value="OTF78197.1"/>
    <property type="molecule type" value="Genomic_DNA"/>
</dbReference>
<name>A0A1Y3BDD0_EURMA</name>
<evidence type="ECO:0000313" key="2">
    <source>
        <dbReference type="Proteomes" id="UP000194236"/>
    </source>
</evidence>
<dbReference type="GO" id="GO:0006666">
    <property type="term" value="P:3-keto-sphinganine metabolic process"/>
    <property type="evidence" value="ECO:0007669"/>
    <property type="project" value="TreeGrafter"/>
</dbReference>
<evidence type="ECO:0000313" key="1">
    <source>
        <dbReference type="EMBL" id="OTF78197.1"/>
    </source>
</evidence>
<dbReference type="Proteomes" id="UP000194236">
    <property type="component" value="Unassembled WGS sequence"/>
</dbReference>
<gene>
    <name evidence="1" type="ORF">BLA29_014418</name>
</gene>
<feature type="non-terminal residue" evidence="1">
    <location>
        <position position="1"/>
    </location>
</feature>
<protein>
    <submittedName>
        <fullName evidence="1">3-ketodihydrosphingosine reductase-like protein</fullName>
    </submittedName>
</protein>
<comment type="caution">
    <text evidence="1">The sequence shown here is derived from an EMBL/GenBank/DDBJ whole genome shotgun (WGS) entry which is preliminary data.</text>
</comment>
<dbReference type="AlphaFoldDB" id="A0A1Y3BDD0"/>
<dbReference type="OrthoDB" id="37659at2759"/>
<dbReference type="PANTHER" id="PTHR43550:SF3">
    <property type="entry name" value="3-KETODIHYDROSPHINGOSINE REDUCTASE"/>
    <property type="match status" value="1"/>
</dbReference>
<reference evidence="1 2" key="1">
    <citation type="submission" date="2017-03" db="EMBL/GenBank/DDBJ databases">
        <title>Genome Survey of Euroglyphus maynei.</title>
        <authorList>
            <person name="Arlian L.G."/>
            <person name="Morgan M.S."/>
            <person name="Rider S.D."/>
        </authorList>
    </citation>
    <scope>NUCLEOTIDE SEQUENCE [LARGE SCALE GENOMIC DNA]</scope>
    <source>
        <strain evidence="1">Arlian Lab</strain>
        <tissue evidence="1">Whole body</tissue>
    </source>
</reference>
<sequence>NIRVTVSFPPDTDTPGFANEQHGKPKITELISDEGGLFTPEQVAEKSLKDCLNNQFISTIGMNGFVVTTLCSGMMPCYSWSQRLIQILLMSPLRAIGLHFLYSCEKIVRKNYREKCE</sequence>
<proteinExistence type="predicted"/>
<dbReference type="GO" id="GO:0030148">
    <property type="term" value="P:sphingolipid biosynthetic process"/>
    <property type="evidence" value="ECO:0007669"/>
    <property type="project" value="TreeGrafter"/>
</dbReference>
<accession>A0A1Y3BDD0</accession>
<dbReference type="PANTHER" id="PTHR43550">
    <property type="entry name" value="3-KETODIHYDROSPHINGOSINE REDUCTASE"/>
    <property type="match status" value="1"/>
</dbReference>
<keyword evidence="2" id="KW-1185">Reference proteome</keyword>
<dbReference type="GO" id="GO:0047560">
    <property type="term" value="F:3-dehydrosphinganine reductase activity"/>
    <property type="evidence" value="ECO:0007669"/>
    <property type="project" value="TreeGrafter"/>
</dbReference>
<dbReference type="GO" id="GO:0005789">
    <property type="term" value="C:endoplasmic reticulum membrane"/>
    <property type="evidence" value="ECO:0007669"/>
    <property type="project" value="TreeGrafter"/>
</dbReference>
<organism evidence="1 2">
    <name type="scientific">Euroglyphus maynei</name>
    <name type="common">Mayne's house dust mite</name>
    <dbReference type="NCBI Taxonomy" id="6958"/>
    <lineage>
        <taxon>Eukaryota</taxon>
        <taxon>Metazoa</taxon>
        <taxon>Ecdysozoa</taxon>
        <taxon>Arthropoda</taxon>
        <taxon>Chelicerata</taxon>
        <taxon>Arachnida</taxon>
        <taxon>Acari</taxon>
        <taxon>Acariformes</taxon>
        <taxon>Sarcoptiformes</taxon>
        <taxon>Astigmata</taxon>
        <taxon>Psoroptidia</taxon>
        <taxon>Analgoidea</taxon>
        <taxon>Pyroglyphidae</taxon>
        <taxon>Pyroglyphinae</taxon>
        <taxon>Euroglyphus</taxon>
    </lineage>
</organism>